<sequence>MDEINDLLENYNSLVKERINLEVQLYQTKYPYENFILPEIVTSNNFHQDAINIYKELGYSDHYLAGIEKRANWDSTIALTIFNNIRIKHPPRIIINELHWRDDTILHELTHISDYYNYCQKNNYLDHTFLEFLQLKDHMCVYLFSEFRAFYRCAMHSKENIEKRLEFETQQLERRLEKSIQAQQLEAYYYYSVSYAGFFCSYLSKGSTKEEVEKFIRQTDANLIHVLIKFLYPLKDKSFEELENCFPAFQKALEKFVN</sequence>
<dbReference type="RefSeq" id="WP_014354845.1">
    <property type="nucleotide sequence ID" value="NC_016894.1"/>
</dbReference>
<dbReference type="HOGENOM" id="CLU_1076142_0_0_9"/>
<dbReference type="AlphaFoldDB" id="H6LHR3"/>
<organism evidence="1 2">
    <name type="scientific">Acetobacterium woodii (strain ATCC 29683 / DSM 1030 / JCM 2381 / KCTC 1655 / WB1)</name>
    <dbReference type="NCBI Taxonomy" id="931626"/>
    <lineage>
        <taxon>Bacteria</taxon>
        <taxon>Bacillati</taxon>
        <taxon>Bacillota</taxon>
        <taxon>Clostridia</taxon>
        <taxon>Eubacteriales</taxon>
        <taxon>Eubacteriaceae</taxon>
        <taxon>Acetobacterium</taxon>
    </lineage>
</organism>
<keyword evidence="2" id="KW-1185">Reference proteome</keyword>
<evidence type="ECO:0000313" key="1">
    <source>
        <dbReference type="EMBL" id="AFA47242.1"/>
    </source>
</evidence>
<dbReference type="EMBL" id="CP002987">
    <property type="protein sequence ID" value="AFA47242.1"/>
    <property type="molecule type" value="Genomic_DNA"/>
</dbReference>
<evidence type="ECO:0008006" key="3">
    <source>
        <dbReference type="Google" id="ProtNLM"/>
    </source>
</evidence>
<accession>H6LHR3</accession>
<reference evidence="2" key="1">
    <citation type="submission" date="2011-07" db="EMBL/GenBank/DDBJ databases">
        <title>Complete genome sequence of Acetobacterium woodii.</title>
        <authorList>
            <person name="Poehlein A."/>
            <person name="Schmidt S."/>
            <person name="Kaster A.-K."/>
            <person name="Goenrich M."/>
            <person name="Vollmers J."/>
            <person name="Thuermer A."/>
            <person name="Gottschalk G."/>
            <person name="Thauer R.K."/>
            <person name="Daniel R."/>
            <person name="Mueller V."/>
        </authorList>
    </citation>
    <scope>NUCLEOTIDE SEQUENCE [LARGE SCALE GENOMIC DNA]</scope>
    <source>
        <strain evidence="2">ATCC 29683 / DSM 1030 / JCM 2381 / KCTC 1655 / WB1</strain>
    </source>
</reference>
<protein>
    <recommendedName>
        <fullName evidence="3">Peptidase MA-like domain-containing protein</fullName>
    </recommendedName>
</protein>
<name>H6LHR3_ACEWD</name>
<gene>
    <name evidence="1" type="ordered locus">Awo_c04410</name>
</gene>
<evidence type="ECO:0000313" key="2">
    <source>
        <dbReference type="Proteomes" id="UP000007177"/>
    </source>
</evidence>
<proteinExistence type="predicted"/>
<reference evidence="1 2" key="2">
    <citation type="journal article" date="2012" name="PLoS ONE">
        <title>An ancient pathway combining carbon dioxide fixation with the generation and utilization of a sodium ion gradient for ATP synthesis.</title>
        <authorList>
            <person name="Poehlein A."/>
            <person name="Schmidt S."/>
            <person name="Kaster A.K."/>
            <person name="Goenrich M."/>
            <person name="Vollmers J."/>
            <person name="Thurmer A."/>
            <person name="Bertsch J."/>
            <person name="Schuchmann K."/>
            <person name="Voigt B."/>
            <person name="Hecker M."/>
            <person name="Daniel R."/>
            <person name="Thauer R.K."/>
            <person name="Gottschalk G."/>
            <person name="Muller V."/>
        </authorList>
    </citation>
    <scope>NUCLEOTIDE SEQUENCE [LARGE SCALE GENOMIC DNA]</scope>
    <source>
        <strain evidence="2">ATCC 29683 / DSM 1030 / JCM 2381 / KCTC 1655 / WB1</strain>
    </source>
</reference>
<dbReference type="Proteomes" id="UP000007177">
    <property type="component" value="Chromosome"/>
</dbReference>
<dbReference type="KEGG" id="awo:Awo_c04410"/>